<proteinExistence type="predicted"/>
<dbReference type="EMBL" id="PKGS01000004">
    <property type="protein sequence ID" value="PKZ16365.1"/>
    <property type="molecule type" value="Genomic_DNA"/>
</dbReference>
<accession>A0A2I1M8A6</accession>
<sequence length="103" mass="11865">MLIVLVSLLVILSIVKNYDEYKIMNKMLVAFATVLNIIIIAVIAANEINFTISLVLSNVILLELSQYIYYNSSPRDSTILKYFLYINKIVLMVIIFLLLNKIY</sequence>
<keyword evidence="3" id="KW-1185">Reference proteome</keyword>
<organism evidence="2 3">
    <name type="scientific">Anaerococcus octavius</name>
    <dbReference type="NCBI Taxonomy" id="54007"/>
    <lineage>
        <taxon>Bacteria</taxon>
        <taxon>Bacillati</taxon>
        <taxon>Bacillota</taxon>
        <taxon>Tissierellia</taxon>
        <taxon>Tissierellales</taxon>
        <taxon>Peptoniphilaceae</taxon>
        <taxon>Anaerococcus</taxon>
    </lineage>
</organism>
<protein>
    <submittedName>
        <fullName evidence="2">Uncharacterized protein</fullName>
    </submittedName>
</protein>
<keyword evidence="1" id="KW-0812">Transmembrane</keyword>
<keyword evidence="1" id="KW-0472">Membrane</keyword>
<evidence type="ECO:0000256" key="1">
    <source>
        <dbReference type="SAM" id="Phobius"/>
    </source>
</evidence>
<comment type="caution">
    <text evidence="2">The sequence shown here is derived from an EMBL/GenBank/DDBJ whole genome shotgun (WGS) entry which is preliminary data.</text>
</comment>
<feature type="transmembrane region" description="Helical" evidence="1">
    <location>
        <begin position="27"/>
        <end position="45"/>
    </location>
</feature>
<keyword evidence="1" id="KW-1133">Transmembrane helix</keyword>
<feature type="transmembrane region" description="Helical" evidence="1">
    <location>
        <begin position="52"/>
        <end position="70"/>
    </location>
</feature>
<evidence type="ECO:0000313" key="2">
    <source>
        <dbReference type="EMBL" id="PKZ16365.1"/>
    </source>
</evidence>
<gene>
    <name evidence="2" type="ORF">CYJ34_05955</name>
</gene>
<feature type="transmembrane region" description="Helical" evidence="1">
    <location>
        <begin position="82"/>
        <end position="99"/>
    </location>
</feature>
<dbReference type="Proteomes" id="UP000234335">
    <property type="component" value="Unassembled WGS sequence"/>
</dbReference>
<evidence type="ECO:0000313" key="3">
    <source>
        <dbReference type="Proteomes" id="UP000234335"/>
    </source>
</evidence>
<name>A0A2I1M8A6_9FIRM</name>
<dbReference type="AlphaFoldDB" id="A0A2I1M8A6"/>
<reference evidence="2 3" key="1">
    <citation type="submission" date="2017-12" db="EMBL/GenBank/DDBJ databases">
        <title>Phylogenetic diversity of female urinary microbiome.</title>
        <authorList>
            <person name="Thomas-White K."/>
            <person name="Wolfe A.J."/>
        </authorList>
    </citation>
    <scope>NUCLEOTIDE SEQUENCE [LARGE SCALE GENOMIC DNA]</scope>
    <source>
        <strain evidence="2 3">UMB0119</strain>
    </source>
</reference>